<sequence>MWELFLSEIQKIEERYGGALRKPAKIQELTKMKQEFELKFRHFEVSDRYIEFLKLVNGLDFNGLVLYGVDRELQEPETDDEVQGFIEMNELWYENEWQQQYVFFGDSDSAWYCYDRMNRVFVELDKPSGTVMNTFVAFDTMLEEALKTSLQ</sequence>
<dbReference type="EMBL" id="JAPMLT010000001">
    <property type="protein sequence ID" value="MCX7568632.1"/>
    <property type="molecule type" value="Genomic_DNA"/>
</dbReference>
<evidence type="ECO:0000313" key="2">
    <source>
        <dbReference type="EMBL" id="MCX7568632.1"/>
    </source>
</evidence>
<protein>
    <submittedName>
        <fullName evidence="2">YrhA family protein</fullName>
    </submittedName>
</protein>
<reference evidence="2 3" key="1">
    <citation type="submission" date="2022-11" db="EMBL/GenBank/DDBJ databases">
        <title>Study of microbial diversity in lake waters.</title>
        <authorList>
            <person name="Zhang J."/>
        </authorList>
    </citation>
    <scope>NUCLEOTIDE SEQUENCE [LARGE SCALE GENOMIC DNA]</scope>
    <source>
        <strain evidence="2 3">DT12</strain>
    </source>
</reference>
<dbReference type="Proteomes" id="UP001208017">
    <property type="component" value="Unassembled WGS sequence"/>
</dbReference>
<evidence type="ECO:0000313" key="3">
    <source>
        <dbReference type="Proteomes" id="UP001208017"/>
    </source>
</evidence>
<dbReference type="Pfam" id="PF09346">
    <property type="entry name" value="SMI1_KNR4"/>
    <property type="match status" value="1"/>
</dbReference>
<dbReference type="SUPFAM" id="SSF160631">
    <property type="entry name" value="SMI1/KNR4-like"/>
    <property type="match status" value="1"/>
</dbReference>
<dbReference type="RefSeq" id="WP_267149873.1">
    <property type="nucleotide sequence ID" value="NZ_JAPMLT010000001.1"/>
</dbReference>
<dbReference type="Gene3D" id="3.40.1580.10">
    <property type="entry name" value="SMI1/KNR4-like"/>
    <property type="match status" value="1"/>
</dbReference>
<keyword evidence="3" id="KW-1185">Reference proteome</keyword>
<dbReference type="NCBIfam" id="NF038335">
    <property type="entry name" value="YPO0640_fam"/>
    <property type="match status" value="1"/>
</dbReference>
<comment type="caution">
    <text evidence="2">The sequence shown here is derived from an EMBL/GenBank/DDBJ whole genome shotgun (WGS) entry which is preliminary data.</text>
</comment>
<feature type="domain" description="Knr4/Smi1-like" evidence="1">
    <location>
        <begin position="34"/>
        <end position="116"/>
    </location>
</feature>
<name>A0ABT3WY04_9BACL</name>
<evidence type="ECO:0000259" key="1">
    <source>
        <dbReference type="Pfam" id="PF09346"/>
    </source>
</evidence>
<dbReference type="InterPro" id="IPR018958">
    <property type="entry name" value="Knr4/Smi1-like_dom"/>
</dbReference>
<organism evidence="2 3">
    <name type="scientific">Tumebacillus lacus</name>
    <dbReference type="NCBI Taxonomy" id="2995335"/>
    <lineage>
        <taxon>Bacteria</taxon>
        <taxon>Bacillati</taxon>
        <taxon>Bacillota</taxon>
        <taxon>Bacilli</taxon>
        <taxon>Bacillales</taxon>
        <taxon>Alicyclobacillaceae</taxon>
        <taxon>Tumebacillus</taxon>
    </lineage>
</organism>
<gene>
    <name evidence="2" type="ORF">OS242_01440</name>
</gene>
<dbReference type="InterPro" id="IPR037883">
    <property type="entry name" value="Knr4/Smi1-like_sf"/>
</dbReference>
<accession>A0ABT3WY04</accession>
<proteinExistence type="predicted"/>